<feature type="region of interest" description="Disordered" evidence="1">
    <location>
        <begin position="29"/>
        <end position="96"/>
    </location>
</feature>
<comment type="caution">
    <text evidence="2">The sequence shown here is derived from an EMBL/GenBank/DDBJ whole genome shotgun (WGS) entry which is preliminary data.</text>
</comment>
<feature type="compositionally biased region" description="Basic and acidic residues" evidence="1">
    <location>
        <begin position="31"/>
        <end position="56"/>
    </location>
</feature>
<feature type="compositionally biased region" description="Acidic residues" evidence="1">
    <location>
        <begin position="81"/>
        <end position="92"/>
    </location>
</feature>
<evidence type="ECO:0000313" key="2">
    <source>
        <dbReference type="EMBL" id="KAK7584332.1"/>
    </source>
</evidence>
<accession>A0AAN9TDU5</accession>
<feature type="compositionally biased region" description="Acidic residues" evidence="1">
    <location>
        <begin position="57"/>
        <end position="73"/>
    </location>
</feature>
<proteinExistence type="predicted"/>
<sequence>MAITNKVGRLKQYQNIGYYSKCARSYAKANMSDRDLEKSPTSGEDKASSDGMADEREAIEDTVDEEVEEEQSVELEHSGEEEIEEPSTEEVVEDPKLAAKKKKQNLIKRVMEYDLTEMYPEMSVLTEKKKSEWDYQDPDTIRALWLESKTNVLSEWKVKYLTIKKSRKPQIEVRDTTAHTLRVEHLKNKEENEKNAEQKDLQMIEKGRESPKFDEVKLPTNTTTDMRYKYTRNNPPVPRYYIEHFNKHKKPPFKIHGFGLAGCKP</sequence>
<dbReference type="Proteomes" id="UP001367676">
    <property type="component" value="Unassembled WGS sequence"/>
</dbReference>
<reference evidence="2 3" key="1">
    <citation type="submission" date="2024-03" db="EMBL/GenBank/DDBJ databases">
        <title>Adaptation during the transition from Ophiocordyceps entomopathogen to insect associate is accompanied by gene loss and intensified selection.</title>
        <authorList>
            <person name="Ward C.M."/>
            <person name="Onetto C.A."/>
            <person name="Borneman A.R."/>
        </authorList>
    </citation>
    <scope>NUCLEOTIDE SEQUENCE [LARGE SCALE GENOMIC DNA]</scope>
    <source>
        <strain evidence="2">AWRI1</strain>
        <tissue evidence="2">Single Adult Female</tissue>
    </source>
</reference>
<gene>
    <name evidence="2" type="ORF">V9T40_005295</name>
</gene>
<dbReference type="EMBL" id="JBBCAQ010000032">
    <property type="protein sequence ID" value="KAK7584332.1"/>
    <property type="molecule type" value="Genomic_DNA"/>
</dbReference>
<keyword evidence="3" id="KW-1185">Reference proteome</keyword>
<evidence type="ECO:0000256" key="1">
    <source>
        <dbReference type="SAM" id="MobiDB-lite"/>
    </source>
</evidence>
<protein>
    <submittedName>
        <fullName evidence="2">Uncharacterized protein</fullName>
    </submittedName>
</protein>
<name>A0AAN9TDU5_9HEMI</name>
<organism evidence="2 3">
    <name type="scientific">Parthenolecanium corni</name>
    <dbReference type="NCBI Taxonomy" id="536013"/>
    <lineage>
        <taxon>Eukaryota</taxon>
        <taxon>Metazoa</taxon>
        <taxon>Ecdysozoa</taxon>
        <taxon>Arthropoda</taxon>
        <taxon>Hexapoda</taxon>
        <taxon>Insecta</taxon>
        <taxon>Pterygota</taxon>
        <taxon>Neoptera</taxon>
        <taxon>Paraneoptera</taxon>
        <taxon>Hemiptera</taxon>
        <taxon>Sternorrhyncha</taxon>
        <taxon>Coccoidea</taxon>
        <taxon>Coccidae</taxon>
        <taxon>Parthenolecanium</taxon>
    </lineage>
</organism>
<evidence type="ECO:0000313" key="3">
    <source>
        <dbReference type="Proteomes" id="UP001367676"/>
    </source>
</evidence>
<dbReference type="AlphaFoldDB" id="A0AAN9TDU5"/>